<dbReference type="Pfam" id="PF02330">
    <property type="entry name" value="MAM33"/>
    <property type="match status" value="1"/>
</dbReference>
<dbReference type="Proteomes" id="UP001221142">
    <property type="component" value="Unassembled WGS sequence"/>
</dbReference>
<name>A0AAD7FRI7_9AGAR</name>
<evidence type="ECO:0000313" key="1">
    <source>
        <dbReference type="EMBL" id="KAJ7635078.1"/>
    </source>
</evidence>
<protein>
    <submittedName>
        <fullName evidence="1">Regulatory protein suaprga1</fullName>
    </submittedName>
</protein>
<keyword evidence="2" id="KW-1185">Reference proteome</keyword>
<dbReference type="EMBL" id="JARKIF010000007">
    <property type="protein sequence ID" value="KAJ7635078.1"/>
    <property type="molecule type" value="Genomic_DNA"/>
</dbReference>
<accession>A0AAD7FRI7</accession>
<evidence type="ECO:0000313" key="2">
    <source>
        <dbReference type="Proteomes" id="UP001221142"/>
    </source>
</evidence>
<reference evidence="1" key="1">
    <citation type="submission" date="2023-03" db="EMBL/GenBank/DDBJ databases">
        <title>Massive genome expansion in bonnet fungi (Mycena s.s.) driven by repeated elements and novel gene families across ecological guilds.</title>
        <authorList>
            <consortium name="Lawrence Berkeley National Laboratory"/>
            <person name="Harder C.B."/>
            <person name="Miyauchi S."/>
            <person name="Viragh M."/>
            <person name="Kuo A."/>
            <person name="Thoen E."/>
            <person name="Andreopoulos B."/>
            <person name="Lu D."/>
            <person name="Skrede I."/>
            <person name="Drula E."/>
            <person name="Henrissat B."/>
            <person name="Morin E."/>
            <person name="Kohler A."/>
            <person name="Barry K."/>
            <person name="LaButti K."/>
            <person name="Morin E."/>
            <person name="Salamov A."/>
            <person name="Lipzen A."/>
            <person name="Mereny Z."/>
            <person name="Hegedus B."/>
            <person name="Baldrian P."/>
            <person name="Stursova M."/>
            <person name="Weitz H."/>
            <person name="Taylor A."/>
            <person name="Grigoriev I.V."/>
            <person name="Nagy L.G."/>
            <person name="Martin F."/>
            <person name="Kauserud H."/>
        </authorList>
    </citation>
    <scope>NUCLEOTIDE SEQUENCE</scope>
    <source>
        <strain evidence="1">9284</strain>
    </source>
</reference>
<dbReference type="AlphaFoldDB" id="A0AAD7FRI7"/>
<sequence>MSALRVARQLATCSRVRFTAAALRTSRTTLLRPSSSRAFSVSPRSLAGATSAGLAEKLDEELKYELENKEEELPAFLTEFYGDGVWELKDTPGNEEVFLTRKFGDETIRVMFSIDDLHNIEEEEELEDEDQAEKPEPAPEFRLSVSISKPTHPAALSFDIYCSDGMLETSNVSFFQTTKIGQELSIESDFARRKLYPGPLFEMLDQGLQDNFTQFLQERGINESLTLFVGEYSKHKEQNEYVQWLDNVGKFIKA</sequence>
<dbReference type="PANTHER" id="PTHR10826">
    <property type="entry name" value="COMPLEMENT COMPONENT 1"/>
    <property type="match status" value="1"/>
</dbReference>
<proteinExistence type="predicted"/>
<gene>
    <name evidence="1" type="ORF">FB45DRAFT_910682</name>
</gene>
<dbReference type="SUPFAM" id="SSF54529">
    <property type="entry name" value="Mitochondrial glycoprotein MAM33-like"/>
    <property type="match status" value="1"/>
</dbReference>
<dbReference type="GO" id="GO:0042256">
    <property type="term" value="P:cytosolic ribosome assembly"/>
    <property type="evidence" value="ECO:0007669"/>
    <property type="project" value="TreeGrafter"/>
</dbReference>
<comment type="caution">
    <text evidence="1">The sequence shown here is derived from an EMBL/GenBank/DDBJ whole genome shotgun (WGS) entry which is preliminary data.</text>
</comment>
<dbReference type="Gene3D" id="3.10.280.10">
    <property type="entry name" value="Mitochondrial glycoprotein"/>
    <property type="match status" value="1"/>
</dbReference>
<organism evidence="1 2">
    <name type="scientific">Roridomyces roridus</name>
    <dbReference type="NCBI Taxonomy" id="1738132"/>
    <lineage>
        <taxon>Eukaryota</taxon>
        <taxon>Fungi</taxon>
        <taxon>Dikarya</taxon>
        <taxon>Basidiomycota</taxon>
        <taxon>Agaricomycotina</taxon>
        <taxon>Agaricomycetes</taxon>
        <taxon>Agaricomycetidae</taxon>
        <taxon>Agaricales</taxon>
        <taxon>Marasmiineae</taxon>
        <taxon>Mycenaceae</taxon>
        <taxon>Roridomyces</taxon>
    </lineage>
</organism>
<dbReference type="GO" id="GO:0005759">
    <property type="term" value="C:mitochondrial matrix"/>
    <property type="evidence" value="ECO:0007669"/>
    <property type="project" value="InterPro"/>
</dbReference>
<dbReference type="InterPro" id="IPR003428">
    <property type="entry name" value="MAM33"/>
</dbReference>
<dbReference type="InterPro" id="IPR036561">
    <property type="entry name" value="MAM33_sf"/>
</dbReference>
<dbReference type="PANTHER" id="PTHR10826:SF1">
    <property type="entry name" value="COMPLEMENT COMPONENT 1 Q SUBCOMPONENT-BINDING PROTEIN, MITOCHONDRIAL"/>
    <property type="match status" value="1"/>
</dbReference>